<evidence type="ECO:0000256" key="2">
    <source>
        <dbReference type="ARBA" id="ARBA00023027"/>
    </source>
</evidence>
<protein>
    <submittedName>
        <fullName evidence="5">Aldehyde dehydrogenase domain protein</fullName>
        <ecNumber evidence="5">1.-.-.-</ecNumber>
    </submittedName>
</protein>
<dbReference type="InterPro" id="IPR044638">
    <property type="entry name" value="ALDH7A1-like"/>
</dbReference>
<dbReference type="InterPro" id="IPR016162">
    <property type="entry name" value="Ald_DH_N"/>
</dbReference>
<feature type="non-terminal residue" evidence="5">
    <location>
        <position position="134"/>
    </location>
</feature>
<feature type="region of interest" description="Disordered" evidence="3">
    <location>
        <begin position="98"/>
        <end position="134"/>
    </location>
</feature>
<evidence type="ECO:0000259" key="4">
    <source>
        <dbReference type="Pfam" id="PF00171"/>
    </source>
</evidence>
<dbReference type="PANTHER" id="PTHR43521:SF1">
    <property type="entry name" value="ALPHA-AMINOADIPIC SEMIALDEHYDE DEHYDROGENASE"/>
    <property type="match status" value="1"/>
</dbReference>
<dbReference type="Pfam" id="PF00171">
    <property type="entry name" value="Aldedh"/>
    <property type="match status" value="1"/>
</dbReference>
<dbReference type="InterPro" id="IPR016161">
    <property type="entry name" value="Ald_DH/histidinol_DH"/>
</dbReference>
<dbReference type="GO" id="GO:0004029">
    <property type="term" value="F:aldehyde dehydrogenase (NAD+) activity"/>
    <property type="evidence" value="ECO:0007669"/>
    <property type="project" value="InterPro"/>
</dbReference>
<sequence length="134" mass="14594">MASSVEEYGLFINGKWATPPGASRFETINPTNREPVGSFVAASVADVGRAIDAAQKAFPAWRDLPAPRRGQILRDAARLLTERKAAIGRIVTREMGKVLPEGTRGTAGGDRLRRVHGREGRRLLGETVPSNFDR</sequence>
<gene>
    <name evidence="5" type="ORF">B1B_09577</name>
</gene>
<keyword evidence="2" id="KW-0520">NAD</keyword>
<reference evidence="5" key="2">
    <citation type="journal article" date="2014" name="ISME J.">
        <title>Microbial stratification in low pH oxic and suboxic macroscopic growths along an acid mine drainage.</title>
        <authorList>
            <person name="Mendez-Garcia C."/>
            <person name="Mesa V."/>
            <person name="Sprenger R.R."/>
            <person name="Richter M."/>
            <person name="Diez M.S."/>
            <person name="Solano J."/>
            <person name="Bargiela R."/>
            <person name="Golyshina O.V."/>
            <person name="Manteca A."/>
            <person name="Ramos J.L."/>
            <person name="Gallego J.R."/>
            <person name="Llorente I."/>
            <person name="Martins Dos Santos V.A."/>
            <person name="Jensen O.N."/>
            <person name="Pelaez A.I."/>
            <person name="Sanchez J."/>
            <person name="Ferrer M."/>
        </authorList>
    </citation>
    <scope>NUCLEOTIDE SEQUENCE</scope>
</reference>
<evidence type="ECO:0000256" key="3">
    <source>
        <dbReference type="SAM" id="MobiDB-lite"/>
    </source>
</evidence>
<dbReference type="InterPro" id="IPR015590">
    <property type="entry name" value="Aldehyde_DH_dom"/>
</dbReference>
<comment type="caution">
    <text evidence="5">The sequence shown here is derived from an EMBL/GenBank/DDBJ whole genome shotgun (WGS) entry which is preliminary data.</text>
</comment>
<dbReference type="EC" id="1.-.-.-" evidence="5"/>
<dbReference type="PANTHER" id="PTHR43521">
    <property type="entry name" value="ALPHA-AMINOADIPIC SEMIALDEHYDE DEHYDROGENASE"/>
    <property type="match status" value="1"/>
</dbReference>
<dbReference type="EMBL" id="AUZY01006351">
    <property type="protein sequence ID" value="EQD54665.1"/>
    <property type="molecule type" value="Genomic_DNA"/>
</dbReference>
<accession>T1BL47</accession>
<organism evidence="5">
    <name type="scientific">mine drainage metagenome</name>
    <dbReference type="NCBI Taxonomy" id="410659"/>
    <lineage>
        <taxon>unclassified sequences</taxon>
        <taxon>metagenomes</taxon>
        <taxon>ecological metagenomes</taxon>
    </lineage>
</organism>
<reference evidence="5" key="1">
    <citation type="submission" date="2013-08" db="EMBL/GenBank/DDBJ databases">
        <authorList>
            <person name="Mendez C."/>
            <person name="Richter M."/>
            <person name="Ferrer M."/>
            <person name="Sanchez J."/>
        </authorList>
    </citation>
    <scope>NUCLEOTIDE SEQUENCE</scope>
</reference>
<dbReference type="AlphaFoldDB" id="T1BL47"/>
<evidence type="ECO:0000256" key="1">
    <source>
        <dbReference type="ARBA" id="ARBA00023002"/>
    </source>
</evidence>
<dbReference type="SUPFAM" id="SSF53720">
    <property type="entry name" value="ALDH-like"/>
    <property type="match status" value="1"/>
</dbReference>
<proteinExistence type="predicted"/>
<keyword evidence="1 5" id="KW-0560">Oxidoreductase</keyword>
<evidence type="ECO:0000313" key="5">
    <source>
        <dbReference type="EMBL" id="EQD54665.1"/>
    </source>
</evidence>
<feature type="domain" description="Aldehyde dehydrogenase" evidence="4">
    <location>
        <begin position="20"/>
        <end position="130"/>
    </location>
</feature>
<dbReference type="Gene3D" id="3.40.605.10">
    <property type="entry name" value="Aldehyde Dehydrogenase, Chain A, domain 1"/>
    <property type="match status" value="1"/>
</dbReference>
<name>T1BL47_9ZZZZ</name>